<dbReference type="PANTHER" id="PTHR11474">
    <property type="entry name" value="TYROSINASE FAMILY MEMBER"/>
    <property type="match status" value="1"/>
</dbReference>
<dbReference type="PROSITE" id="PS00498">
    <property type="entry name" value="TYROSINASE_2"/>
    <property type="match status" value="1"/>
</dbReference>
<dbReference type="SUPFAM" id="SSF48056">
    <property type="entry name" value="Di-copper centre-containing domain"/>
    <property type="match status" value="1"/>
</dbReference>
<dbReference type="InterPro" id="IPR008922">
    <property type="entry name" value="Di-copper_centre_dom_sf"/>
</dbReference>
<dbReference type="InterPro" id="IPR002227">
    <property type="entry name" value="Tyrosinase_Cu-bd"/>
</dbReference>
<feature type="compositionally biased region" description="Basic and acidic residues" evidence="11">
    <location>
        <begin position="79"/>
        <end position="93"/>
    </location>
</feature>
<keyword evidence="5" id="KW-0560">Oxidoreductase</keyword>
<evidence type="ECO:0000313" key="15">
    <source>
        <dbReference type="Proteomes" id="UP000703269"/>
    </source>
</evidence>
<dbReference type="GO" id="GO:0004503">
    <property type="term" value="F:tyrosinase activity"/>
    <property type="evidence" value="ECO:0007669"/>
    <property type="project" value="UniProtKB-EC"/>
</dbReference>
<evidence type="ECO:0000256" key="1">
    <source>
        <dbReference type="ARBA" id="ARBA00001973"/>
    </source>
</evidence>
<evidence type="ECO:0000256" key="4">
    <source>
        <dbReference type="ARBA" id="ARBA00022723"/>
    </source>
</evidence>
<keyword evidence="8" id="KW-0470">Melanin biosynthesis</keyword>
<gene>
    <name evidence="14" type="ORF">PsYK624_061900</name>
</gene>
<dbReference type="InterPro" id="IPR050316">
    <property type="entry name" value="Tyrosinase/Hemocyanin"/>
</dbReference>
<comment type="similarity">
    <text evidence="2">Belongs to the tyrosinase family.</text>
</comment>
<proteinExistence type="inferred from homology"/>
<feature type="region of interest" description="Disordered" evidence="11">
    <location>
        <begin position="72"/>
        <end position="101"/>
    </location>
</feature>
<comment type="catalytic activity">
    <reaction evidence="10">
        <text>L-tyrosine + O2 = L-dopaquinone + H2O</text>
        <dbReference type="Rhea" id="RHEA:18117"/>
        <dbReference type="ChEBI" id="CHEBI:15377"/>
        <dbReference type="ChEBI" id="CHEBI:15379"/>
        <dbReference type="ChEBI" id="CHEBI:57924"/>
        <dbReference type="ChEBI" id="CHEBI:58315"/>
        <dbReference type="EC" id="1.14.18.1"/>
    </reaction>
</comment>
<dbReference type="PANTHER" id="PTHR11474:SF76">
    <property type="entry name" value="SHKT DOMAIN-CONTAINING PROTEIN"/>
    <property type="match status" value="1"/>
</dbReference>
<evidence type="ECO:0000256" key="2">
    <source>
        <dbReference type="ARBA" id="ARBA00009928"/>
    </source>
</evidence>
<dbReference type="PROSITE" id="PS00497">
    <property type="entry name" value="TYROSINASE_1"/>
    <property type="match status" value="1"/>
</dbReference>
<dbReference type="Proteomes" id="UP000703269">
    <property type="component" value="Unassembled WGS sequence"/>
</dbReference>
<dbReference type="Gene3D" id="2.60.310.20">
    <property type="match status" value="1"/>
</dbReference>
<evidence type="ECO:0000256" key="11">
    <source>
        <dbReference type="SAM" id="MobiDB-lite"/>
    </source>
</evidence>
<evidence type="ECO:0000256" key="9">
    <source>
        <dbReference type="ARBA" id="ARBA00048233"/>
    </source>
</evidence>
<dbReference type="GO" id="GO:0042438">
    <property type="term" value="P:melanin biosynthetic process"/>
    <property type="evidence" value="ECO:0007669"/>
    <property type="project" value="UniProtKB-KW"/>
</dbReference>
<comment type="catalytic activity">
    <reaction evidence="9">
        <text>2 L-dopa + O2 = 2 L-dopaquinone + 2 H2O</text>
        <dbReference type="Rhea" id="RHEA:34287"/>
        <dbReference type="ChEBI" id="CHEBI:15377"/>
        <dbReference type="ChEBI" id="CHEBI:15379"/>
        <dbReference type="ChEBI" id="CHEBI:57504"/>
        <dbReference type="ChEBI" id="CHEBI:57924"/>
        <dbReference type="EC" id="1.14.18.1"/>
    </reaction>
</comment>
<evidence type="ECO:0000256" key="3">
    <source>
        <dbReference type="ARBA" id="ARBA00011906"/>
    </source>
</evidence>
<dbReference type="InterPro" id="IPR041640">
    <property type="entry name" value="Tyrosinase_C"/>
</dbReference>
<evidence type="ECO:0000256" key="10">
    <source>
        <dbReference type="ARBA" id="ARBA00048881"/>
    </source>
</evidence>
<evidence type="ECO:0000259" key="12">
    <source>
        <dbReference type="PROSITE" id="PS00497"/>
    </source>
</evidence>
<keyword evidence="15" id="KW-1185">Reference proteome</keyword>
<evidence type="ECO:0000256" key="6">
    <source>
        <dbReference type="ARBA" id="ARBA00023008"/>
    </source>
</evidence>
<keyword evidence="7" id="KW-0503">Monooxygenase</keyword>
<keyword evidence="6" id="KW-0186">Copper</keyword>
<feature type="domain" description="Tyrosinase copper-binding" evidence="12">
    <location>
        <begin position="107"/>
        <end position="124"/>
    </location>
</feature>
<evidence type="ECO:0000256" key="7">
    <source>
        <dbReference type="ARBA" id="ARBA00023033"/>
    </source>
</evidence>
<dbReference type="OrthoDB" id="6132182at2759"/>
<dbReference type="PRINTS" id="PR00092">
    <property type="entry name" value="TYROSINASE"/>
</dbReference>
<comment type="caution">
    <text evidence="14">The sequence shown here is derived from an EMBL/GenBank/DDBJ whole genome shotgun (WGS) entry which is preliminary data.</text>
</comment>
<dbReference type="Pfam" id="PF18132">
    <property type="entry name" value="Tyrosinase_C"/>
    <property type="match status" value="1"/>
</dbReference>
<evidence type="ECO:0000259" key="13">
    <source>
        <dbReference type="PROSITE" id="PS00498"/>
    </source>
</evidence>
<accession>A0A9P3G6B3</accession>
<feature type="domain" description="Tyrosinase copper-binding" evidence="13">
    <location>
        <begin position="324"/>
        <end position="335"/>
    </location>
</feature>
<dbReference type="GO" id="GO:0046872">
    <property type="term" value="F:metal ion binding"/>
    <property type="evidence" value="ECO:0007669"/>
    <property type="project" value="UniProtKB-KW"/>
</dbReference>
<keyword evidence="4" id="KW-0479">Metal-binding</keyword>
<dbReference type="AlphaFoldDB" id="A0A9P3G6B3"/>
<dbReference type="Gene3D" id="1.10.1280.10">
    <property type="entry name" value="Di-copper center containing domain from catechol oxidase"/>
    <property type="match status" value="1"/>
</dbReference>
<dbReference type="EMBL" id="BPQB01000015">
    <property type="protein sequence ID" value="GJE90067.1"/>
    <property type="molecule type" value="Genomic_DNA"/>
</dbReference>
<organism evidence="14 15">
    <name type="scientific">Phanerochaete sordida</name>
    <dbReference type="NCBI Taxonomy" id="48140"/>
    <lineage>
        <taxon>Eukaryota</taxon>
        <taxon>Fungi</taxon>
        <taxon>Dikarya</taxon>
        <taxon>Basidiomycota</taxon>
        <taxon>Agaricomycotina</taxon>
        <taxon>Agaricomycetes</taxon>
        <taxon>Polyporales</taxon>
        <taxon>Phanerochaetaceae</taxon>
        <taxon>Phanerochaete</taxon>
    </lineage>
</organism>
<name>A0A9P3G6B3_9APHY</name>
<dbReference type="EC" id="1.14.18.1" evidence="3"/>
<reference evidence="14 15" key="1">
    <citation type="submission" date="2021-08" db="EMBL/GenBank/DDBJ databases">
        <title>Draft Genome Sequence of Phanerochaete sordida strain YK-624.</title>
        <authorList>
            <person name="Mori T."/>
            <person name="Dohra H."/>
            <person name="Suzuki T."/>
            <person name="Kawagishi H."/>
            <person name="Hirai H."/>
        </authorList>
    </citation>
    <scope>NUCLEOTIDE SEQUENCE [LARGE SCALE GENOMIC DNA]</scope>
    <source>
        <strain evidence="14 15">YK-624</strain>
    </source>
</reference>
<comment type="cofactor">
    <cofactor evidence="1">
        <name>Cu(2+)</name>
        <dbReference type="ChEBI" id="CHEBI:29036"/>
    </cofactor>
</comment>
<evidence type="ECO:0000256" key="8">
    <source>
        <dbReference type="ARBA" id="ARBA00023101"/>
    </source>
</evidence>
<sequence length="661" mass="73136">MSAQNYLITGRKGTGVHDRLEIEDLQSKQPQQFTLFILAFLALQGRGDAYEGINIPPAARFPEIAGIHGLPFSQWSGDPAKKKSDFDPEDPKDSQPVPSRFGGYCNHGSVVFPTWHRPYVMAIEQAIGDIAVELAKRISANNANEATQWHDAAQALRFPFWDWAAEKVATNGVPRVLTDVKVDITMPGGTTKSVDNPLSYYKFKTIPAGFEDESTGTVAYFQQWQRTFRYAASTPTPTESGDKQLNATIKQDAKAIRQNVGRLFTFDDDGVPALVWDEFSNHTTQSLRPTEYYNIKSLESIHDTMHNLIGGNGHMSDPDYAGFDPIFYLHHCNVDRLLALWEYVYPQYYMGDGYPDQGGIAPFTQSRGTYDLVYNAKLIGSTGLAPFRMENSQYWTSDKTRFLADKYYSYPEVAGVKVGREINDQQRIQARKSLQKFYGVLEAMPTLASPKSGVHGIKLPLFTPSAESVPKNHTAVPDYRNFVVIVQANEFAFNGPYSIDVYFDAVANSHGKSQAKDHIFIGTVAVFARPDHSDCKGCSTRRDAGSIVRGVVPIPLEIVNKVIETDNIDREGASEDVVAAALKSHLHGIIVDRFGQKVGGAVGNPTEEDDALKKATAPDLTLVSSAAAFSDGEQGAGTLKWFDWKNHGRVFDGGHRAWKAL</sequence>
<dbReference type="Pfam" id="PF00264">
    <property type="entry name" value="Tyrosinase"/>
    <property type="match status" value="1"/>
</dbReference>
<protein>
    <recommendedName>
        <fullName evidence="3">tyrosinase</fullName>
        <ecNumber evidence="3">1.14.18.1</ecNumber>
    </recommendedName>
</protein>
<evidence type="ECO:0000313" key="14">
    <source>
        <dbReference type="EMBL" id="GJE90067.1"/>
    </source>
</evidence>
<evidence type="ECO:0000256" key="5">
    <source>
        <dbReference type="ARBA" id="ARBA00023002"/>
    </source>
</evidence>